<dbReference type="Proteomes" id="UP000070700">
    <property type="component" value="Unassembled WGS sequence"/>
</dbReference>
<dbReference type="AlphaFoldDB" id="A0A194XBD9"/>
<evidence type="ECO:0000313" key="10">
    <source>
        <dbReference type="Proteomes" id="UP000070700"/>
    </source>
</evidence>
<evidence type="ECO:0000256" key="1">
    <source>
        <dbReference type="ARBA" id="ARBA00022723"/>
    </source>
</evidence>
<keyword evidence="3" id="KW-0805">Transcription regulation</keyword>
<feature type="domain" description="Zn(2)-C6 fungal-type" evidence="8">
    <location>
        <begin position="23"/>
        <end position="51"/>
    </location>
</feature>
<dbReference type="GO" id="GO:0000981">
    <property type="term" value="F:DNA-binding transcription factor activity, RNA polymerase II-specific"/>
    <property type="evidence" value="ECO:0007669"/>
    <property type="project" value="InterPro"/>
</dbReference>
<reference evidence="9 10" key="1">
    <citation type="submission" date="2015-10" db="EMBL/GenBank/DDBJ databases">
        <title>Full genome of DAOMC 229536 Phialocephala scopiformis, a fungal endophyte of spruce producing the potent anti-insectan compound rugulosin.</title>
        <authorList>
            <consortium name="DOE Joint Genome Institute"/>
            <person name="Walker A.K."/>
            <person name="Frasz S.L."/>
            <person name="Seifert K.A."/>
            <person name="Miller J.D."/>
            <person name="Mondo S.J."/>
            <person name="Labutti K."/>
            <person name="Lipzen A."/>
            <person name="Dockter R."/>
            <person name="Kennedy M."/>
            <person name="Grigoriev I.V."/>
            <person name="Spatafora J.W."/>
        </authorList>
    </citation>
    <scope>NUCLEOTIDE SEQUENCE [LARGE SCALE GENOMIC DNA]</scope>
    <source>
        <strain evidence="9 10">CBS 120377</strain>
    </source>
</reference>
<dbReference type="PROSITE" id="PS50048">
    <property type="entry name" value="ZN2_CY6_FUNGAL_2"/>
    <property type="match status" value="1"/>
</dbReference>
<sequence length="603" mass="69415">MDAASTSSASLKKRVKHTKVRTGCLTCKIRRVKCDETRPACLRCTKFDGQCDGYSTSKAKQNLTPRHETQNPAPFMQPRPLLPRSGKEDRTSFVPTLYRPVHVAKFRNEQEHLGFLSFRNPTISELSSLFPSSLWERVILQACQEETYVRDAVIAVGALFSCERRLVFDTENRKSWGGIENAPRYQFALQHYGNTIKTMRQQLPSMRGDQSLRTMLIGCILIVCFEAMQGNYVQSVTHAVGGHGVLQSWLTSKRRSNSPFFTKEWLTCPATSPAEDVVEDELVQAFARIDLQIMQYSLDPRGMEDHLLLGYEGSEAIRNMPLQFASIGEARSYLILVDRRTWHFLSSFALSQYEKRGREEDIDVSKHTDLNDVLSKDNNRAQIWQAESAAHPIYRTLPRNSREWKAASLLQIQAQTTRIYLHGWLRSDESWSDQFLPEFQWIVNRGKEIFDDDLIQNKHRFSFDGGFIHPLQTIGHYCREPNVRREAIALLRRIAAKELFWDGLMHASACEAQMKFEEEGMDIHGFIPESHRFQIRGGKVDMLNRIGTIIYRRMGRNEDGTLDERDSAFHYEYPFQSPAKGHCSMGSSAWQTMLLQYVQAMFV</sequence>
<dbReference type="Gene3D" id="4.10.240.10">
    <property type="entry name" value="Zn(2)-C6 fungal-type DNA-binding domain"/>
    <property type="match status" value="1"/>
</dbReference>
<keyword evidence="1" id="KW-0479">Metal-binding</keyword>
<keyword evidence="6" id="KW-0539">Nucleus</keyword>
<dbReference type="SUPFAM" id="SSF57701">
    <property type="entry name" value="Zn2/Cys6 DNA-binding domain"/>
    <property type="match status" value="1"/>
</dbReference>
<dbReference type="SMART" id="SM00066">
    <property type="entry name" value="GAL4"/>
    <property type="match status" value="1"/>
</dbReference>
<dbReference type="EMBL" id="KQ947414">
    <property type="protein sequence ID" value="KUJ17486.1"/>
    <property type="molecule type" value="Genomic_DNA"/>
</dbReference>
<protein>
    <recommendedName>
        <fullName evidence="8">Zn(2)-C6 fungal-type domain-containing protein</fullName>
    </recommendedName>
</protein>
<evidence type="ECO:0000256" key="3">
    <source>
        <dbReference type="ARBA" id="ARBA00023015"/>
    </source>
</evidence>
<dbReference type="GO" id="GO:0008270">
    <property type="term" value="F:zinc ion binding"/>
    <property type="evidence" value="ECO:0007669"/>
    <property type="project" value="InterPro"/>
</dbReference>
<evidence type="ECO:0000256" key="7">
    <source>
        <dbReference type="SAM" id="MobiDB-lite"/>
    </source>
</evidence>
<dbReference type="PROSITE" id="PS00463">
    <property type="entry name" value="ZN2_CY6_FUNGAL_1"/>
    <property type="match status" value="1"/>
</dbReference>
<dbReference type="GeneID" id="28832231"/>
<dbReference type="KEGG" id="psco:LY89DRAFT_781684"/>
<evidence type="ECO:0000256" key="5">
    <source>
        <dbReference type="ARBA" id="ARBA00023163"/>
    </source>
</evidence>
<evidence type="ECO:0000313" key="9">
    <source>
        <dbReference type="EMBL" id="KUJ17486.1"/>
    </source>
</evidence>
<dbReference type="InParanoid" id="A0A194XBD9"/>
<dbReference type="InterPro" id="IPR001138">
    <property type="entry name" value="Zn2Cys6_DnaBD"/>
</dbReference>
<evidence type="ECO:0000259" key="8">
    <source>
        <dbReference type="PROSITE" id="PS50048"/>
    </source>
</evidence>
<keyword evidence="10" id="KW-1185">Reference proteome</keyword>
<name>A0A194XBD9_MOLSC</name>
<evidence type="ECO:0000256" key="6">
    <source>
        <dbReference type="ARBA" id="ARBA00023242"/>
    </source>
</evidence>
<gene>
    <name evidence="9" type="ORF">LY89DRAFT_781684</name>
</gene>
<dbReference type="InterPro" id="IPR052360">
    <property type="entry name" value="Transcr_Regulatory_Proteins"/>
</dbReference>
<dbReference type="PANTHER" id="PTHR36206">
    <property type="entry name" value="ASPERCRYPTIN BIOSYNTHESIS CLUSTER-SPECIFIC TRANSCRIPTION REGULATOR ATNN-RELATED"/>
    <property type="match status" value="1"/>
</dbReference>
<dbReference type="InterPro" id="IPR036864">
    <property type="entry name" value="Zn2-C6_fun-type_DNA-bd_sf"/>
</dbReference>
<evidence type="ECO:0000256" key="4">
    <source>
        <dbReference type="ARBA" id="ARBA00023125"/>
    </source>
</evidence>
<keyword evidence="2" id="KW-0862">Zinc</keyword>
<feature type="region of interest" description="Disordered" evidence="7">
    <location>
        <begin position="58"/>
        <end position="89"/>
    </location>
</feature>
<keyword evidence="5" id="KW-0804">Transcription</keyword>
<evidence type="ECO:0000256" key="2">
    <source>
        <dbReference type="ARBA" id="ARBA00022833"/>
    </source>
</evidence>
<dbReference type="OrthoDB" id="3172332at2759"/>
<dbReference type="GO" id="GO:0003677">
    <property type="term" value="F:DNA binding"/>
    <property type="evidence" value="ECO:0007669"/>
    <property type="project" value="UniProtKB-KW"/>
</dbReference>
<keyword evidence="4" id="KW-0238">DNA-binding</keyword>
<proteinExistence type="predicted"/>
<dbReference type="PANTHER" id="PTHR36206:SF4">
    <property type="entry name" value="HYPOTHETICAL CONSERVED PROTEIN (EUROFUNG)-RELATED"/>
    <property type="match status" value="1"/>
</dbReference>
<dbReference type="Pfam" id="PF00172">
    <property type="entry name" value="Zn_clus"/>
    <property type="match status" value="1"/>
</dbReference>
<accession>A0A194XBD9</accession>
<dbReference type="RefSeq" id="XP_018071841.1">
    <property type="nucleotide sequence ID" value="XM_018222505.1"/>
</dbReference>
<dbReference type="CDD" id="cd00067">
    <property type="entry name" value="GAL4"/>
    <property type="match status" value="1"/>
</dbReference>
<organism evidence="9 10">
    <name type="scientific">Mollisia scopiformis</name>
    <name type="common">Conifer needle endophyte fungus</name>
    <name type="synonym">Phialocephala scopiformis</name>
    <dbReference type="NCBI Taxonomy" id="149040"/>
    <lineage>
        <taxon>Eukaryota</taxon>
        <taxon>Fungi</taxon>
        <taxon>Dikarya</taxon>
        <taxon>Ascomycota</taxon>
        <taxon>Pezizomycotina</taxon>
        <taxon>Leotiomycetes</taxon>
        <taxon>Helotiales</taxon>
        <taxon>Mollisiaceae</taxon>
        <taxon>Mollisia</taxon>
    </lineage>
</organism>